<proteinExistence type="predicted"/>
<dbReference type="Gene3D" id="3.10.105.10">
    <property type="entry name" value="Dipeptide-binding Protein, Domain 3"/>
    <property type="match status" value="1"/>
</dbReference>
<dbReference type="PIRSF" id="PIRSF002741">
    <property type="entry name" value="MppA"/>
    <property type="match status" value="1"/>
</dbReference>
<evidence type="ECO:0000259" key="1">
    <source>
        <dbReference type="Pfam" id="PF00496"/>
    </source>
</evidence>
<evidence type="ECO:0000313" key="3">
    <source>
        <dbReference type="Proteomes" id="UP001596972"/>
    </source>
</evidence>
<sequence>MHRVPEYLRSAEVKRAGRGQTVVYRLNPEARWSDGRAIGYRDFAAQARALSGRDPRYEIADDTGYRRIARVERGVDERVVEVVFDRPYADWRSLFSPLYPASAYSDPRAFNTGWLERPPVTAGPFEVGDVDRTAKTITLVRDPDWWGRSAKLDRIVYRAMDPVAMPGAFANGEIGLMEAGPDAGALRRVRGTRGGEVRRAGGPDARVFTLNAAGAILSDVRVRRAVMLGLDRDAIARSDLAGLGVPVRTLGNHFYVGTQHGYRDNSDVLGRHDPAEAARLLDDAGWGKRGRHRVKDGRTLALRFVVAAGQPIGAREGELARALLARIGVRVDIEPVPADDLFGHITRGDFDIAPFSWFGTPFPVSSMRAVYARPRKGEVRQNYSGGGTAEIDEALEKAVTAEDAAEVHALVNRADRLVWREALVLPLYQRPQLVAARVDLANIGACGFYQPAYEDVGFAQEPSDDG</sequence>
<dbReference type="PANTHER" id="PTHR30290">
    <property type="entry name" value="PERIPLASMIC BINDING COMPONENT OF ABC TRANSPORTER"/>
    <property type="match status" value="1"/>
</dbReference>
<dbReference type="Proteomes" id="UP001596972">
    <property type="component" value="Unassembled WGS sequence"/>
</dbReference>
<dbReference type="Pfam" id="PF00496">
    <property type="entry name" value="SBP_bac_5"/>
    <property type="match status" value="1"/>
</dbReference>
<keyword evidence="3" id="KW-1185">Reference proteome</keyword>
<gene>
    <name evidence="2" type="ORF">ACFQ11_05660</name>
</gene>
<dbReference type="PANTHER" id="PTHR30290:SF65">
    <property type="entry name" value="MONOACYL PHOSPHATIDYLINOSITOL TETRAMANNOSIDE-BINDING PROTEIN LPQW-RELATED"/>
    <property type="match status" value="1"/>
</dbReference>
<dbReference type="Gene3D" id="3.40.190.10">
    <property type="entry name" value="Periplasmic binding protein-like II"/>
    <property type="match status" value="1"/>
</dbReference>
<dbReference type="CDD" id="cd08501">
    <property type="entry name" value="PBP2_Lpqw"/>
    <property type="match status" value="1"/>
</dbReference>
<dbReference type="InterPro" id="IPR039424">
    <property type="entry name" value="SBP_5"/>
</dbReference>
<evidence type="ECO:0000313" key="2">
    <source>
        <dbReference type="EMBL" id="MFD0899869.1"/>
    </source>
</evidence>
<dbReference type="Gene3D" id="3.90.76.10">
    <property type="entry name" value="Dipeptide-binding Protein, Domain 1"/>
    <property type="match status" value="1"/>
</dbReference>
<organism evidence="2 3">
    <name type="scientific">Actinomadura sediminis</name>
    <dbReference type="NCBI Taxonomy" id="1038904"/>
    <lineage>
        <taxon>Bacteria</taxon>
        <taxon>Bacillati</taxon>
        <taxon>Actinomycetota</taxon>
        <taxon>Actinomycetes</taxon>
        <taxon>Streptosporangiales</taxon>
        <taxon>Thermomonosporaceae</taxon>
        <taxon>Actinomadura</taxon>
    </lineage>
</organism>
<comment type="caution">
    <text evidence="2">The sequence shown here is derived from an EMBL/GenBank/DDBJ whole genome shotgun (WGS) entry which is preliminary data.</text>
</comment>
<accession>A0ABW3EHQ8</accession>
<protein>
    <submittedName>
        <fullName evidence="2">ABC transporter family substrate-binding protein</fullName>
    </submittedName>
</protein>
<name>A0ABW3EHQ8_9ACTN</name>
<dbReference type="RefSeq" id="WP_378296769.1">
    <property type="nucleotide sequence ID" value="NZ_JBHTJA010000006.1"/>
</dbReference>
<dbReference type="InterPro" id="IPR000914">
    <property type="entry name" value="SBP_5_dom"/>
</dbReference>
<dbReference type="InterPro" id="IPR030678">
    <property type="entry name" value="Peptide/Ni-bd"/>
</dbReference>
<feature type="domain" description="Solute-binding protein family 5" evidence="1">
    <location>
        <begin position="19"/>
        <end position="369"/>
    </location>
</feature>
<dbReference type="SUPFAM" id="SSF53850">
    <property type="entry name" value="Periplasmic binding protein-like II"/>
    <property type="match status" value="1"/>
</dbReference>
<dbReference type="EMBL" id="JBHTJA010000006">
    <property type="protein sequence ID" value="MFD0899869.1"/>
    <property type="molecule type" value="Genomic_DNA"/>
</dbReference>
<reference evidence="3" key="1">
    <citation type="journal article" date="2019" name="Int. J. Syst. Evol. Microbiol.">
        <title>The Global Catalogue of Microorganisms (GCM) 10K type strain sequencing project: providing services to taxonomists for standard genome sequencing and annotation.</title>
        <authorList>
            <consortium name="The Broad Institute Genomics Platform"/>
            <consortium name="The Broad Institute Genome Sequencing Center for Infectious Disease"/>
            <person name="Wu L."/>
            <person name="Ma J."/>
        </authorList>
    </citation>
    <scope>NUCLEOTIDE SEQUENCE [LARGE SCALE GENOMIC DNA]</scope>
    <source>
        <strain evidence="3">JCM 31202</strain>
    </source>
</reference>